<reference evidence="2 4" key="2">
    <citation type="submission" date="2007-08" db="EMBL/GenBank/DDBJ databases">
        <authorList>
            <person name="Fulton L."/>
            <person name="Clifton S."/>
            <person name="Fulton B."/>
            <person name="Xu J."/>
            <person name="Minx P."/>
            <person name="Pepin K.H."/>
            <person name="Johnson M."/>
            <person name="Thiruvilangam P."/>
            <person name="Bhonagiri V."/>
            <person name="Nash W.E."/>
            <person name="Wang C."/>
            <person name="Mardis E.R."/>
            <person name="Wilson R.K."/>
        </authorList>
    </citation>
    <scope>NUCLEOTIDE SEQUENCE [LARGE SCALE GENOMIC DNA]</scope>
    <source>
        <strain evidence="2 4">DSM 753</strain>
    </source>
</reference>
<dbReference type="Proteomes" id="UP000220611">
    <property type="component" value="Unassembled WGS sequence"/>
</dbReference>
<accession>A7VTD9</accession>
<dbReference type="GO" id="GO:0003677">
    <property type="term" value="F:DNA binding"/>
    <property type="evidence" value="ECO:0007669"/>
    <property type="project" value="UniProtKB-KW"/>
</dbReference>
<comment type="caution">
    <text evidence="2">The sequence shown here is derived from an EMBL/GenBank/DDBJ whole genome shotgun (WGS) entry which is preliminary data.</text>
</comment>
<proteinExistence type="predicted"/>
<reference evidence="2 4" key="1">
    <citation type="submission" date="2007-08" db="EMBL/GenBank/DDBJ databases">
        <title>Draft genome sequence of Clostridium leptum (DSM 753).</title>
        <authorList>
            <person name="Sudarsanam P."/>
            <person name="Ley R."/>
            <person name="Guruge J."/>
            <person name="Turnbaugh P.J."/>
            <person name="Mahowald M."/>
            <person name="Liep D."/>
            <person name="Gordon J."/>
        </authorList>
    </citation>
    <scope>NUCLEOTIDE SEQUENCE [LARGE SCALE GENOMIC DNA]</scope>
    <source>
        <strain evidence="2 4">DSM 753</strain>
    </source>
</reference>
<evidence type="ECO:0000259" key="1">
    <source>
        <dbReference type="PROSITE" id="PS50943"/>
    </source>
</evidence>
<dbReference type="AlphaFoldDB" id="A7VTD9"/>
<dbReference type="EMBL" id="NOXF01000041">
    <property type="protein sequence ID" value="PEQ23202.1"/>
    <property type="molecule type" value="Genomic_DNA"/>
</dbReference>
<keyword evidence="2" id="KW-0238">DNA-binding</keyword>
<dbReference type="Gene3D" id="1.10.260.40">
    <property type="entry name" value="lambda repressor-like DNA-binding domains"/>
    <property type="match status" value="1"/>
</dbReference>
<organism evidence="2 4">
    <name type="scientific">[Clostridium] leptum DSM 753</name>
    <dbReference type="NCBI Taxonomy" id="428125"/>
    <lineage>
        <taxon>Bacteria</taxon>
        <taxon>Bacillati</taxon>
        <taxon>Bacillota</taxon>
        <taxon>Clostridia</taxon>
        <taxon>Eubacteriales</taxon>
        <taxon>Oscillospiraceae</taxon>
        <taxon>Oscillospiraceae incertae sedis</taxon>
    </lineage>
</organism>
<evidence type="ECO:0000313" key="2">
    <source>
        <dbReference type="EMBL" id="EDO61435.1"/>
    </source>
</evidence>
<dbReference type="Pfam" id="PF01381">
    <property type="entry name" value="HTH_3"/>
    <property type="match status" value="1"/>
</dbReference>
<dbReference type="HOGENOM" id="CLU_066192_44_5_9"/>
<keyword evidence="5" id="KW-1185">Reference proteome</keyword>
<dbReference type="InterPro" id="IPR010982">
    <property type="entry name" value="Lambda_DNA-bd_dom_sf"/>
</dbReference>
<evidence type="ECO:0000313" key="4">
    <source>
        <dbReference type="Proteomes" id="UP000003490"/>
    </source>
</evidence>
<dbReference type="eggNOG" id="COG1476">
    <property type="taxonomic scope" value="Bacteria"/>
</dbReference>
<protein>
    <submittedName>
        <fullName evidence="2">DNA-binding helix-turn-helix protein</fullName>
    </submittedName>
    <submittedName>
        <fullName evidence="3">XRE family transcriptional regulator</fullName>
    </submittedName>
</protein>
<feature type="domain" description="HTH cro/C1-type" evidence="1">
    <location>
        <begin position="5"/>
        <end position="61"/>
    </location>
</feature>
<dbReference type="OrthoDB" id="1684348at2"/>
<dbReference type="SUPFAM" id="SSF47413">
    <property type="entry name" value="lambda repressor-like DNA-binding domains"/>
    <property type="match status" value="1"/>
</dbReference>
<reference evidence="3 5" key="3">
    <citation type="submission" date="2017-07" db="EMBL/GenBank/DDBJ databases">
        <title>Prevalence of linear plasmids in Cutibacterium (Propionibacterium) acnes isolates obtained from prostatic tissue.</title>
        <authorList>
            <person name="Davidsson S."/>
            <person name="Carlsson J."/>
            <person name="Molling P."/>
            <person name="Andren O."/>
            <person name="Andersson S.-O."/>
            <person name="Brzuszkiewicz E."/>
            <person name="Poehlein A."/>
            <person name="Al-Zeer M."/>
            <person name="Brinkmann V."/>
            <person name="Scavenius C."/>
            <person name="Nazipi S."/>
            <person name="Soderquist B."/>
            <person name="Bruggemann H."/>
        </authorList>
    </citation>
    <scope>NUCLEOTIDE SEQUENCE [LARGE SCALE GENOMIC DNA]</scope>
    <source>
        <strain evidence="3 5">DSM 753</strain>
    </source>
</reference>
<evidence type="ECO:0000313" key="3">
    <source>
        <dbReference type="EMBL" id="PEQ23202.1"/>
    </source>
</evidence>
<dbReference type="EMBL" id="ABCB02000018">
    <property type="protein sequence ID" value="EDO61435.1"/>
    <property type="molecule type" value="Genomic_DNA"/>
</dbReference>
<evidence type="ECO:0000313" key="5">
    <source>
        <dbReference type="Proteomes" id="UP000220611"/>
    </source>
</evidence>
<dbReference type="CDD" id="cd00093">
    <property type="entry name" value="HTH_XRE"/>
    <property type="match status" value="1"/>
</dbReference>
<dbReference type="Proteomes" id="UP000003490">
    <property type="component" value="Unassembled WGS sequence"/>
</dbReference>
<name>A7VTD9_9FIRM</name>
<dbReference type="InterPro" id="IPR001387">
    <property type="entry name" value="Cro/C1-type_HTH"/>
</dbReference>
<gene>
    <name evidence="3" type="ORF">CH238_15060</name>
    <name evidence="2" type="ORF">CLOLEP_01831</name>
</gene>
<dbReference type="SMART" id="SM00530">
    <property type="entry name" value="HTH_XRE"/>
    <property type="match status" value="1"/>
</dbReference>
<sequence>MRVWLKKIRKNAKLSTYKVAEMAGISQSYYASIETGNRGKPLNADVAKKIAEALHFDWTRFYEDEKEAG</sequence>
<dbReference type="PROSITE" id="PS50943">
    <property type="entry name" value="HTH_CROC1"/>
    <property type="match status" value="1"/>
</dbReference>